<evidence type="ECO:0000313" key="4">
    <source>
        <dbReference type="Proteomes" id="UP000031668"/>
    </source>
</evidence>
<accession>A0A0C2J7R6</accession>
<evidence type="ECO:0000313" key="3">
    <source>
        <dbReference type="EMBL" id="KII65128.1"/>
    </source>
</evidence>
<dbReference type="CDD" id="cd01765">
    <property type="entry name" value="FERM_F0_F1"/>
    <property type="match status" value="1"/>
</dbReference>
<evidence type="ECO:0000259" key="2">
    <source>
        <dbReference type="Pfam" id="PF09379"/>
    </source>
</evidence>
<dbReference type="InterPro" id="IPR029071">
    <property type="entry name" value="Ubiquitin-like_domsf"/>
</dbReference>
<gene>
    <name evidence="3" type="ORF">RF11_05401</name>
</gene>
<keyword evidence="4" id="KW-1185">Reference proteome</keyword>
<dbReference type="Gene3D" id="3.10.20.90">
    <property type="entry name" value="Phosphatidylinositol 3-kinase Catalytic Subunit, Chain A, domain 1"/>
    <property type="match status" value="1"/>
</dbReference>
<dbReference type="AlphaFoldDB" id="A0A0C2J7R6"/>
<dbReference type="SUPFAM" id="SSF54236">
    <property type="entry name" value="Ubiquitin-like"/>
    <property type="match status" value="1"/>
</dbReference>
<dbReference type="Pfam" id="PF09379">
    <property type="entry name" value="FERM_N"/>
    <property type="match status" value="1"/>
</dbReference>
<feature type="domain" description="FERM N-terminal" evidence="2">
    <location>
        <begin position="17"/>
        <end position="76"/>
    </location>
</feature>
<feature type="region of interest" description="Disordered" evidence="1">
    <location>
        <begin position="477"/>
        <end position="500"/>
    </location>
</feature>
<evidence type="ECO:0000256" key="1">
    <source>
        <dbReference type="SAM" id="MobiDB-lite"/>
    </source>
</evidence>
<comment type="caution">
    <text evidence="3">The sequence shown here is derived from an EMBL/GenBank/DDBJ whole genome shotgun (WGS) entry which is preliminary data.</text>
</comment>
<organism evidence="3 4">
    <name type="scientific">Thelohanellus kitauei</name>
    <name type="common">Myxosporean</name>
    <dbReference type="NCBI Taxonomy" id="669202"/>
    <lineage>
        <taxon>Eukaryota</taxon>
        <taxon>Metazoa</taxon>
        <taxon>Cnidaria</taxon>
        <taxon>Myxozoa</taxon>
        <taxon>Myxosporea</taxon>
        <taxon>Bivalvulida</taxon>
        <taxon>Platysporina</taxon>
        <taxon>Myxobolidae</taxon>
        <taxon>Thelohanellus</taxon>
    </lineage>
</organism>
<proteinExistence type="predicted"/>
<dbReference type="InterPro" id="IPR018979">
    <property type="entry name" value="FERM_N"/>
</dbReference>
<dbReference type="EMBL" id="JWZT01003998">
    <property type="protein sequence ID" value="KII65128.1"/>
    <property type="molecule type" value="Genomic_DNA"/>
</dbReference>
<name>A0A0C2J7R6_THEKT</name>
<dbReference type="Proteomes" id="UP000031668">
    <property type="component" value="Unassembled WGS sequence"/>
</dbReference>
<dbReference type="OrthoDB" id="6589456at2759"/>
<reference evidence="3 4" key="1">
    <citation type="journal article" date="2014" name="Genome Biol. Evol.">
        <title>The genome of the myxosporean Thelohanellus kitauei shows adaptations to nutrient acquisition within its fish host.</title>
        <authorList>
            <person name="Yang Y."/>
            <person name="Xiong J."/>
            <person name="Zhou Z."/>
            <person name="Huo F."/>
            <person name="Miao W."/>
            <person name="Ran C."/>
            <person name="Liu Y."/>
            <person name="Zhang J."/>
            <person name="Feng J."/>
            <person name="Wang M."/>
            <person name="Wang M."/>
            <person name="Wang L."/>
            <person name="Yao B."/>
        </authorList>
    </citation>
    <scope>NUCLEOTIDE SEQUENCE [LARGE SCALE GENOMIC DNA]</scope>
    <source>
        <strain evidence="3">Wuqing</strain>
    </source>
</reference>
<sequence>MFFKQTKQYTISILFFNKYTFKCFISKNFTGANLLCLCITRLGVTIPDYYGLRYRDPADNKDWKWLDLRQNVITQITVNFGNYHADCKEFYNNQLSTNEIDQTIVKYSKMAGQTSHQTELLILLEFARYPFYNLTFYRAIFRETEKFIGLNSQGFYMFDEQKNHKYHISWIYFEEIVAVKDTCILRLINYPPITYNDLMTENLEDILEGSANVKNPKLVRELKLKFKKRSQLKSFYDDFTQNRYFYIDAGSKNQKNKPKGCLANNLAYVRRLHPKSSTHRLDKRYSIKSLNFLINSPITEFVNLEDLEDFTLIFDYVPMKIKNTFSREHIFTSSIIDTNPPKQYTDIQTESVKCNTFQNADESRECVTENFKSLETIHDTLHQQLTSDNSNNSSNEQVFQKLLVCDSELKIEDHITIDEDLNQTIEKNENYFTNQQLTSTINKENLSEHPKLLPAELQKFLKSNEALAEALITHIDENMATPTPKPSNMYQDDQNSPEKK</sequence>
<protein>
    <recommendedName>
        <fullName evidence="2">FERM N-terminal domain-containing protein</fullName>
    </recommendedName>
</protein>